<dbReference type="InterPro" id="IPR009430">
    <property type="entry name" value="GvpL/GvpF"/>
</dbReference>
<keyword evidence="6" id="KW-1185">Reference proteome</keyword>
<dbReference type="PATRIC" id="fig|1502723.3.peg.1394"/>
<keyword evidence="1" id="KW-0304">Gas vesicle</keyword>
<comment type="subcellular location">
    <subcellularLocation>
        <location evidence="2">Gas vesicle</location>
    </subcellularLocation>
</comment>
<proteinExistence type="inferred from homology"/>
<feature type="region of interest" description="Disordered" evidence="4">
    <location>
        <begin position="93"/>
        <end position="145"/>
    </location>
</feature>
<protein>
    <submittedName>
        <fullName evidence="5">Gas vesicle synthesis protein GvpL/GvpF</fullName>
    </submittedName>
</protein>
<dbReference type="OrthoDB" id="146444at2"/>
<name>A0A0D8BH65_9ACTN</name>
<evidence type="ECO:0000256" key="2">
    <source>
        <dbReference type="ARBA" id="ARBA00035108"/>
    </source>
</evidence>
<evidence type="ECO:0000313" key="5">
    <source>
        <dbReference type="EMBL" id="KJE23405.1"/>
    </source>
</evidence>
<gene>
    <name evidence="5" type="ORF">FF36_02363</name>
</gene>
<dbReference type="Proteomes" id="UP000032545">
    <property type="component" value="Unassembled WGS sequence"/>
</dbReference>
<feature type="compositionally biased region" description="Basic and acidic residues" evidence="4">
    <location>
        <begin position="93"/>
        <end position="124"/>
    </location>
</feature>
<sequence length="423" mass="44602">MPAASDADSLAALARQLAPGVLEEAVSEARSVARRQVAQRLAQEITRVVFDAGVPGLAQGWTALAEGLWGEGLPGEAPPKPDEGLPGERGLVREAEVPTDDRVSDDRVSDDRVSDDRVSDDRVSGDLAVPGGEGTAAASTGGSRGRGCGVDVDHGLYAYGIVPEQSRHVSDLEGLVAGTEVRAVVRPPVALVVSDIELALLRDLEEDVSETGRLADLARRHDQVLRALAERGGVLPLRFGTVLPDAEHAYAVLDDPEQTLSRTLAQVQDTREWGLRVDAPQPVADAAPLDQPIDLPVEVAGLAPGSGTAYLTARRREIRAQEARREELGTLIEQADEELTAFARDTARRRGGRVGRMLDCAYLVPRSADEEFLAAARTLVRRLTQAGLDAEITGPWPPYSFVHVTLGGGADGGGGGDGGDGDG</sequence>
<evidence type="ECO:0000256" key="3">
    <source>
        <dbReference type="ARBA" id="ARBA00035643"/>
    </source>
</evidence>
<dbReference type="GO" id="GO:0031412">
    <property type="term" value="P:gas vesicle organization"/>
    <property type="evidence" value="ECO:0007669"/>
    <property type="project" value="InterPro"/>
</dbReference>
<dbReference type="AlphaFoldDB" id="A0A0D8BH65"/>
<dbReference type="Pfam" id="PF06386">
    <property type="entry name" value="GvpL_GvpF"/>
    <property type="match status" value="1"/>
</dbReference>
<evidence type="ECO:0000313" key="6">
    <source>
        <dbReference type="Proteomes" id="UP000032545"/>
    </source>
</evidence>
<comment type="caution">
    <text evidence="5">The sequence shown here is derived from an EMBL/GenBank/DDBJ whole genome shotgun (WGS) entry which is preliminary data.</text>
</comment>
<comment type="similarity">
    <text evidence="3">Belongs to the gas vesicle GvpF/GvpL family.</text>
</comment>
<dbReference type="GO" id="GO:0031411">
    <property type="term" value="C:gas vesicle"/>
    <property type="evidence" value="ECO:0007669"/>
    <property type="project" value="UniProtKB-SubCell"/>
</dbReference>
<organism evidence="5 6">
    <name type="scientific">Frankia torreyi</name>
    <dbReference type="NCBI Taxonomy" id="1856"/>
    <lineage>
        <taxon>Bacteria</taxon>
        <taxon>Bacillati</taxon>
        <taxon>Actinomycetota</taxon>
        <taxon>Actinomycetes</taxon>
        <taxon>Frankiales</taxon>
        <taxon>Frankiaceae</taxon>
        <taxon>Frankia</taxon>
    </lineage>
</organism>
<dbReference type="PANTHER" id="PTHR36852:SF1">
    <property type="entry name" value="PROTEIN GVPL 2"/>
    <property type="match status" value="1"/>
</dbReference>
<dbReference type="EMBL" id="JYFN01000014">
    <property type="protein sequence ID" value="KJE23405.1"/>
    <property type="molecule type" value="Genomic_DNA"/>
</dbReference>
<reference evidence="6" key="1">
    <citation type="submission" date="2015-02" db="EMBL/GenBank/DDBJ databases">
        <title>Draft Genome of Frankia sp. CpI1-S.</title>
        <authorList>
            <person name="Oshone R.T."/>
            <person name="Ngom M."/>
            <person name="Ghodhbane-Gtari F."/>
            <person name="Gtari M."/>
            <person name="Morris K."/>
            <person name="Thomas K."/>
            <person name="Sen A."/>
            <person name="Tisa L.S."/>
        </authorList>
    </citation>
    <scope>NUCLEOTIDE SEQUENCE [LARGE SCALE GENOMIC DNA]</scope>
    <source>
        <strain evidence="6">CpI1-S</strain>
    </source>
</reference>
<reference evidence="5 6" key="2">
    <citation type="journal article" date="2016" name="Genome Announc.">
        <title>Permanent Draft Genome Sequences for Two Variants of Frankia sp. Strain CpI1, the First Frankia Strain Isolated from Root Nodules of Comptonia peregrina.</title>
        <authorList>
            <person name="Oshone R."/>
            <person name="Hurst S.G.IV."/>
            <person name="Abebe-Akele F."/>
            <person name="Simpson S."/>
            <person name="Morris K."/>
            <person name="Thomas W.K."/>
            <person name="Tisa L.S."/>
        </authorList>
    </citation>
    <scope>NUCLEOTIDE SEQUENCE [LARGE SCALE GENOMIC DNA]</scope>
    <source>
        <strain evidence="6">CpI1-S</strain>
    </source>
</reference>
<evidence type="ECO:0000256" key="1">
    <source>
        <dbReference type="ARBA" id="ARBA00022987"/>
    </source>
</evidence>
<dbReference type="PANTHER" id="PTHR36852">
    <property type="entry name" value="PROTEIN GVPL 2"/>
    <property type="match status" value="1"/>
</dbReference>
<accession>A0A0D8BH65</accession>
<evidence type="ECO:0000256" key="4">
    <source>
        <dbReference type="SAM" id="MobiDB-lite"/>
    </source>
</evidence>
<dbReference type="RefSeq" id="WP_044885001.1">
    <property type="nucleotide sequence ID" value="NZ_JYFN01000014.1"/>
</dbReference>